<dbReference type="AlphaFoldDB" id="A0AAN8EYN0"/>
<sequence>MSWKRNLCNKPKRSPYVVSGSMSGSTFKSDGPRSEMYDKIANQKMSEDSECCPNLAAFSPFMTGDQWAPFGAKAIANSYKLVLDTDGKSCKREKNAITSPLMSFLIEIGDRCEWMRICFDKEDKKWCEKEGNIINILFNHELFIPTDTGVL</sequence>
<reference evidence="1 2" key="1">
    <citation type="submission" date="2019-10" db="EMBL/GenBank/DDBJ databases">
        <title>Assembly and Annotation for the nematode Trichostrongylus colubriformis.</title>
        <authorList>
            <person name="Martin J."/>
        </authorList>
    </citation>
    <scope>NUCLEOTIDE SEQUENCE [LARGE SCALE GENOMIC DNA]</scope>
    <source>
        <strain evidence="1">G859</strain>
        <tissue evidence="1">Whole worm</tissue>
    </source>
</reference>
<evidence type="ECO:0000313" key="2">
    <source>
        <dbReference type="Proteomes" id="UP001331761"/>
    </source>
</evidence>
<evidence type="ECO:0000313" key="1">
    <source>
        <dbReference type="EMBL" id="KAK5968662.1"/>
    </source>
</evidence>
<protein>
    <submittedName>
        <fullName evidence="1">Uncharacterized protein</fullName>
    </submittedName>
</protein>
<accession>A0AAN8EYN0</accession>
<dbReference type="Proteomes" id="UP001331761">
    <property type="component" value="Unassembled WGS sequence"/>
</dbReference>
<organism evidence="1 2">
    <name type="scientific">Trichostrongylus colubriformis</name>
    <name type="common">Black scour worm</name>
    <dbReference type="NCBI Taxonomy" id="6319"/>
    <lineage>
        <taxon>Eukaryota</taxon>
        <taxon>Metazoa</taxon>
        <taxon>Ecdysozoa</taxon>
        <taxon>Nematoda</taxon>
        <taxon>Chromadorea</taxon>
        <taxon>Rhabditida</taxon>
        <taxon>Rhabditina</taxon>
        <taxon>Rhabditomorpha</taxon>
        <taxon>Strongyloidea</taxon>
        <taxon>Trichostrongylidae</taxon>
        <taxon>Trichostrongylus</taxon>
    </lineage>
</organism>
<name>A0AAN8EYN0_TRICO</name>
<proteinExistence type="predicted"/>
<comment type="caution">
    <text evidence="1">The sequence shown here is derived from an EMBL/GenBank/DDBJ whole genome shotgun (WGS) entry which is preliminary data.</text>
</comment>
<dbReference type="EMBL" id="WIXE01021123">
    <property type="protein sequence ID" value="KAK5968662.1"/>
    <property type="molecule type" value="Genomic_DNA"/>
</dbReference>
<gene>
    <name evidence="1" type="ORF">GCK32_007704</name>
</gene>
<keyword evidence="2" id="KW-1185">Reference proteome</keyword>